<protein>
    <recommendedName>
        <fullName evidence="6">RNA polymerase sigma factor</fullName>
    </recommendedName>
</protein>
<dbReference type="RefSeq" id="WP_184192419.1">
    <property type="nucleotide sequence ID" value="NZ_JACHGW010000001.1"/>
</dbReference>
<evidence type="ECO:0000256" key="1">
    <source>
        <dbReference type="ARBA" id="ARBA00010641"/>
    </source>
</evidence>
<evidence type="ECO:0000259" key="8">
    <source>
        <dbReference type="Pfam" id="PF08281"/>
    </source>
</evidence>
<dbReference type="SUPFAM" id="SSF88659">
    <property type="entry name" value="Sigma3 and sigma4 domains of RNA polymerase sigma factors"/>
    <property type="match status" value="1"/>
</dbReference>
<evidence type="ECO:0000259" key="7">
    <source>
        <dbReference type="Pfam" id="PF04542"/>
    </source>
</evidence>
<dbReference type="Proteomes" id="UP000520814">
    <property type="component" value="Unassembled WGS sequence"/>
</dbReference>
<evidence type="ECO:0000256" key="5">
    <source>
        <dbReference type="ARBA" id="ARBA00023163"/>
    </source>
</evidence>
<dbReference type="GO" id="GO:0016987">
    <property type="term" value="F:sigma factor activity"/>
    <property type="evidence" value="ECO:0007669"/>
    <property type="project" value="UniProtKB-KW"/>
</dbReference>
<dbReference type="InterPro" id="IPR013249">
    <property type="entry name" value="RNA_pol_sigma70_r4_t2"/>
</dbReference>
<proteinExistence type="inferred from homology"/>
<comment type="caution">
    <text evidence="9">The sequence shown here is derived from an EMBL/GenBank/DDBJ whole genome shotgun (WGS) entry which is preliminary data.</text>
</comment>
<dbReference type="Pfam" id="PF08281">
    <property type="entry name" value="Sigma70_r4_2"/>
    <property type="match status" value="1"/>
</dbReference>
<dbReference type="PANTHER" id="PTHR43133:SF51">
    <property type="entry name" value="RNA POLYMERASE SIGMA FACTOR"/>
    <property type="match status" value="1"/>
</dbReference>
<dbReference type="NCBIfam" id="TIGR02937">
    <property type="entry name" value="sigma70-ECF"/>
    <property type="match status" value="1"/>
</dbReference>
<evidence type="ECO:0000256" key="4">
    <source>
        <dbReference type="ARBA" id="ARBA00023125"/>
    </source>
</evidence>
<dbReference type="EMBL" id="JACHGW010000001">
    <property type="protein sequence ID" value="MBB6048790.1"/>
    <property type="molecule type" value="Genomic_DNA"/>
</dbReference>
<keyword evidence="2 6" id="KW-0805">Transcription regulation</keyword>
<keyword evidence="10" id="KW-1185">Reference proteome</keyword>
<keyword evidence="5 6" id="KW-0804">Transcription</keyword>
<reference evidence="9 10" key="1">
    <citation type="submission" date="2020-08" db="EMBL/GenBank/DDBJ databases">
        <title>Genomic Encyclopedia of Type Strains, Phase IV (KMG-IV): sequencing the most valuable type-strain genomes for metagenomic binning, comparative biology and taxonomic classification.</title>
        <authorList>
            <person name="Goeker M."/>
        </authorList>
    </citation>
    <scope>NUCLEOTIDE SEQUENCE [LARGE SCALE GENOMIC DNA]</scope>
    <source>
        <strain evidence="9 10">DSM 23562</strain>
    </source>
</reference>
<feature type="domain" description="RNA polymerase sigma factor 70 region 4 type 2" evidence="8">
    <location>
        <begin position="119"/>
        <end position="169"/>
    </location>
</feature>
<dbReference type="InterPro" id="IPR000838">
    <property type="entry name" value="RNA_pol_sigma70_ECF_CS"/>
</dbReference>
<gene>
    <name evidence="9" type="ORF">HNQ39_000552</name>
</gene>
<evidence type="ECO:0000256" key="6">
    <source>
        <dbReference type="RuleBase" id="RU000716"/>
    </source>
</evidence>
<evidence type="ECO:0000256" key="3">
    <source>
        <dbReference type="ARBA" id="ARBA00023082"/>
    </source>
</evidence>
<comment type="similarity">
    <text evidence="1 6">Belongs to the sigma-70 factor family. ECF subfamily.</text>
</comment>
<dbReference type="PROSITE" id="PS01063">
    <property type="entry name" value="SIGMA70_ECF"/>
    <property type="match status" value="1"/>
</dbReference>
<organism evidence="9 10">
    <name type="scientific">Armatimonas rosea</name>
    <dbReference type="NCBI Taxonomy" id="685828"/>
    <lineage>
        <taxon>Bacteria</taxon>
        <taxon>Bacillati</taxon>
        <taxon>Armatimonadota</taxon>
        <taxon>Armatimonadia</taxon>
        <taxon>Armatimonadales</taxon>
        <taxon>Armatimonadaceae</taxon>
        <taxon>Armatimonas</taxon>
    </lineage>
</organism>
<dbReference type="InterPro" id="IPR013324">
    <property type="entry name" value="RNA_pol_sigma_r3/r4-like"/>
</dbReference>
<evidence type="ECO:0000256" key="2">
    <source>
        <dbReference type="ARBA" id="ARBA00023015"/>
    </source>
</evidence>
<keyword evidence="4 6" id="KW-0238">DNA-binding</keyword>
<dbReference type="SUPFAM" id="SSF88946">
    <property type="entry name" value="Sigma2 domain of RNA polymerase sigma factors"/>
    <property type="match status" value="1"/>
</dbReference>
<dbReference type="Pfam" id="PF04542">
    <property type="entry name" value="Sigma70_r2"/>
    <property type="match status" value="1"/>
</dbReference>
<dbReference type="InterPro" id="IPR036388">
    <property type="entry name" value="WH-like_DNA-bd_sf"/>
</dbReference>
<dbReference type="InterPro" id="IPR013325">
    <property type="entry name" value="RNA_pol_sigma_r2"/>
</dbReference>
<keyword evidence="3 6" id="KW-0731">Sigma factor</keyword>
<dbReference type="Gene3D" id="1.10.1740.10">
    <property type="match status" value="1"/>
</dbReference>
<sequence>MQTTDPTNELELFRAARQGDHRAAAGLMERFRRLATTTARLALRNTDDAQDVAQEALVYALLHLHQCRDESKFGPWLRQITFSLCADYRRRRGTRSLGEPMTVLNEATEEAHFAERITIQSALESLGEPHKTTVLLHYVGGWSVEETASLLHVPINTVRSRLMAAKARLRTDLITLIPDRKTKMSTLTTTTLTENHSTLLYSAFPGARILSLEDSPEPWMPFRFRIRLETADGQETTVELRDDLTPERAALLPALEQAGIPGPRVLAGPIADGRGGFLSLCQAARGENLLLWALGGTPHRLRLATERAFDAIDALQAATATLEANPATKNLPRRTLTDEAEAIINAGGPWLSDGWFLTALEKTRTAIGELTDPLVYTDNTHFFPNFVRIATETGPVVELVNPFGHFGDPLLGLAMVWVYDCYPFVHTGFVEQFLWRRGKTQRDFGPRLALRALQTLQKETQPGDTGEYPSALRGWVEQGLSWL</sequence>
<dbReference type="GO" id="GO:0006352">
    <property type="term" value="P:DNA-templated transcription initiation"/>
    <property type="evidence" value="ECO:0007669"/>
    <property type="project" value="InterPro"/>
</dbReference>
<dbReference type="Gene3D" id="1.10.10.10">
    <property type="entry name" value="Winged helix-like DNA-binding domain superfamily/Winged helix DNA-binding domain"/>
    <property type="match status" value="1"/>
</dbReference>
<accession>A0A7W9SLZ2</accession>
<dbReference type="AlphaFoldDB" id="A0A7W9SLZ2"/>
<dbReference type="CDD" id="cd06171">
    <property type="entry name" value="Sigma70_r4"/>
    <property type="match status" value="1"/>
</dbReference>
<dbReference type="InterPro" id="IPR039425">
    <property type="entry name" value="RNA_pol_sigma-70-like"/>
</dbReference>
<evidence type="ECO:0000313" key="9">
    <source>
        <dbReference type="EMBL" id="MBB6048790.1"/>
    </source>
</evidence>
<name>A0A7W9SLZ2_ARMRO</name>
<dbReference type="GO" id="GO:0003677">
    <property type="term" value="F:DNA binding"/>
    <property type="evidence" value="ECO:0007669"/>
    <property type="project" value="UniProtKB-KW"/>
</dbReference>
<feature type="domain" description="RNA polymerase sigma-70 region 2" evidence="7">
    <location>
        <begin position="27"/>
        <end position="93"/>
    </location>
</feature>
<dbReference type="PANTHER" id="PTHR43133">
    <property type="entry name" value="RNA POLYMERASE ECF-TYPE SIGMA FACTO"/>
    <property type="match status" value="1"/>
</dbReference>
<evidence type="ECO:0000313" key="10">
    <source>
        <dbReference type="Proteomes" id="UP000520814"/>
    </source>
</evidence>
<dbReference type="GO" id="GO:0006950">
    <property type="term" value="P:response to stress"/>
    <property type="evidence" value="ECO:0007669"/>
    <property type="project" value="UniProtKB-ARBA"/>
</dbReference>
<dbReference type="InterPro" id="IPR007627">
    <property type="entry name" value="RNA_pol_sigma70_r2"/>
</dbReference>
<dbReference type="InterPro" id="IPR014284">
    <property type="entry name" value="RNA_pol_sigma-70_dom"/>
</dbReference>